<dbReference type="Proteomes" id="UP001310890">
    <property type="component" value="Unassembled WGS sequence"/>
</dbReference>
<feature type="compositionally biased region" description="Polar residues" evidence="1">
    <location>
        <begin position="339"/>
        <end position="350"/>
    </location>
</feature>
<accession>A0AAN7YMC3</accession>
<name>A0AAN7YMC3_9PEZI</name>
<reference evidence="2" key="1">
    <citation type="submission" date="2023-08" db="EMBL/GenBank/DDBJ databases">
        <title>Black Yeasts Isolated from many extreme environments.</title>
        <authorList>
            <person name="Coleine C."/>
            <person name="Stajich J.E."/>
            <person name="Selbmann L."/>
        </authorList>
    </citation>
    <scope>NUCLEOTIDE SEQUENCE</scope>
    <source>
        <strain evidence="2">CCFEE 5401</strain>
    </source>
</reference>
<feature type="region of interest" description="Disordered" evidence="1">
    <location>
        <begin position="1"/>
        <end position="25"/>
    </location>
</feature>
<gene>
    <name evidence="2" type="ORF">LTR62_008007</name>
</gene>
<comment type="caution">
    <text evidence="2">The sequence shown here is derived from an EMBL/GenBank/DDBJ whole genome shotgun (WGS) entry which is preliminary data.</text>
</comment>
<dbReference type="EMBL" id="JAVRRL010000008">
    <property type="protein sequence ID" value="KAK5116458.1"/>
    <property type="molecule type" value="Genomic_DNA"/>
</dbReference>
<dbReference type="InterPro" id="IPR015947">
    <property type="entry name" value="PUA-like_sf"/>
</dbReference>
<evidence type="ECO:0000313" key="3">
    <source>
        <dbReference type="Proteomes" id="UP001310890"/>
    </source>
</evidence>
<dbReference type="AlphaFoldDB" id="A0AAN7YMC3"/>
<evidence type="ECO:0008006" key="4">
    <source>
        <dbReference type="Google" id="ProtNLM"/>
    </source>
</evidence>
<dbReference type="Gene3D" id="2.30.280.10">
    <property type="entry name" value="SRA-YDG"/>
    <property type="match status" value="1"/>
</dbReference>
<evidence type="ECO:0000256" key="1">
    <source>
        <dbReference type="SAM" id="MobiDB-lite"/>
    </source>
</evidence>
<protein>
    <recommendedName>
        <fullName evidence="4">YDG domain-containing protein</fullName>
    </recommendedName>
</protein>
<dbReference type="SUPFAM" id="SSF88697">
    <property type="entry name" value="PUA domain-like"/>
    <property type="match status" value="1"/>
</dbReference>
<organism evidence="2 3">
    <name type="scientific">Meristemomyces frigidus</name>
    <dbReference type="NCBI Taxonomy" id="1508187"/>
    <lineage>
        <taxon>Eukaryota</taxon>
        <taxon>Fungi</taxon>
        <taxon>Dikarya</taxon>
        <taxon>Ascomycota</taxon>
        <taxon>Pezizomycotina</taxon>
        <taxon>Dothideomycetes</taxon>
        <taxon>Dothideomycetidae</taxon>
        <taxon>Mycosphaerellales</taxon>
        <taxon>Teratosphaeriaceae</taxon>
        <taxon>Meristemomyces</taxon>
    </lineage>
</organism>
<sequence length="424" mass="47215">MATTRTKGRSPSGTRSPQWSNSAPGRGSMYNLDFLRRRARWIRDDLDPRVAREGADALHADELLKLDEFLRRLTLSDSSVDDIRISRIHIAILDIAGHGTRWPARLIDRCDELKAVWQNKCGPLRSLGILLYEPGGRLHGICTPDENDKEKLLAKWLKKSGDHKLSPLRALRHGDLGFKPGDWWINPTFAYREGIINHGETAGGVVADSVGAYAIVLAGAHERSSTSPDSFVFRASNHDQGRYRLTSGRPESRQSIRVLRSHTLRSFWAPKAGLRYDGLHKMTGWSVSFDVATKAMVYDVYLTRLPGQTPMDEVLLRPWVEEIEDYKEYKRLRQLARQAKSSAPSSTDQVRSNEHANIDGTFEVYEDDSEEVFPSTRDSVRSTRPPLGSVTGKTAGGGPVGDESSVHGALPLVGHGIENSPPPH</sequence>
<feature type="region of interest" description="Disordered" evidence="1">
    <location>
        <begin position="338"/>
        <end position="424"/>
    </location>
</feature>
<evidence type="ECO:0000313" key="2">
    <source>
        <dbReference type="EMBL" id="KAK5116458.1"/>
    </source>
</evidence>
<dbReference type="InterPro" id="IPR036987">
    <property type="entry name" value="SRA-YDG_sf"/>
</dbReference>
<proteinExistence type="predicted"/>
<feature type="compositionally biased region" description="Polar residues" evidence="1">
    <location>
        <begin position="1"/>
        <end position="23"/>
    </location>
</feature>